<dbReference type="NCBIfam" id="TIGR00885">
    <property type="entry name" value="fucP"/>
    <property type="match status" value="1"/>
</dbReference>
<dbReference type="InterPro" id="IPR005275">
    <property type="entry name" value="Lfuc_symporter_FucP"/>
</dbReference>
<accession>A0A521FRX0</accession>
<keyword evidence="6" id="KW-0997">Cell inner membrane</keyword>
<dbReference type="GO" id="GO:0055056">
    <property type="term" value="F:D-glucose transmembrane transporter activity"/>
    <property type="evidence" value="ECO:0007669"/>
    <property type="project" value="InterPro"/>
</dbReference>
<evidence type="ECO:0000256" key="7">
    <source>
        <dbReference type="ARBA" id="ARBA00022597"/>
    </source>
</evidence>
<evidence type="ECO:0000256" key="8">
    <source>
        <dbReference type="ARBA" id="ARBA00022692"/>
    </source>
</evidence>
<evidence type="ECO:0000256" key="1">
    <source>
        <dbReference type="ARBA" id="ARBA00003321"/>
    </source>
</evidence>
<dbReference type="SUPFAM" id="SSF103473">
    <property type="entry name" value="MFS general substrate transporter"/>
    <property type="match status" value="1"/>
</dbReference>
<evidence type="ECO:0000313" key="13">
    <source>
        <dbReference type="EMBL" id="SMO98892.1"/>
    </source>
</evidence>
<dbReference type="GO" id="GO:0005886">
    <property type="term" value="C:plasma membrane"/>
    <property type="evidence" value="ECO:0007669"/>
    <property type="project" value="UniProtKB-SubCell"/>
</dbReference>
<evidence type="ECO:0000256" key="10">
    <source>
        <dbReference type="ARBA" id="ARBA00023136"/>
    </source>
</evidence>
<dbReference type="InterPro" id="IPR005964">
    <property type="entry name" value="Glc/Gal_transptr_bac"/>
</dbReference>
<comment type="function">
    <text evidence="1">Intake of glucose and galactose.</text>
</comment>
<evidence type="ECO:0000256" key="3">
    <source>
        <dbReference type="ARBA" id="ARBA00009120"/>
    </source>
</evidence>
<dbReference type="NCBIfam" id="TIGR01272">
    <property type="entry name" value="gluP"/>
    <property type="match status" value="1"/>
</dbReference>
<feature type="transmembrane region" description="Helical" evidence="11">
    <location>
        <begin position="63"/>
        <end position="80"/>
    </location>
</feature>
<proteinExistence type="inferred from homology"/>
<dbReference type="AlphaFoldDB" id="A0A521FRX0"/>
<dbReference type="RefSeq" id="WP_142531147.1">
    <property type="nucleotide sequence ID" value="NZ_CBCSJO010000019.1"/>
</dbReference>
<keyword evidence="10 11" id="KW-0472">Membrane</keyword>
<evidence type="ECO:0000256" key="4">
    <source>
        <dbReference type="ARBA" id="ARBA00022448"/>
    </source>
</evidence>
<dbReference type="OrthoDB" id="9786665at2"/>
<dbReference type="Pfam" id="PF07690">
    <property type="entry name" value="MFS_1"/>
    <property type="match status" value="1"/>
</dbReference>
<organism evidence="13 14">
    <name type="scientific">Pedobacter westerhofensis</name>
    <dbReference type="NCBI Taxonomy" id="425512"/>
    <lineage>
        <taxon>Bacteria</taxon>
        <taxon>Pseudomonadati</taxon>
        <taxon>Bacteroidota</taxon>
        <taxon>Sphingobacteriia</taxon>
        <taxon>Sphingobacteriales</taxon>
        <taxon>Sphingobacteriaceae</taxon>
        <taxon>Pedobacter</taxon>
    </lineage>
</organism>
<evidence type="ECO:0000256" key="6">
    <source>
        <dbReference type="ARBA" id="ARBA00022519"/>
    </source>
</evidence>
<evidence type="ECO:0000313" key="14">
    <source>
        <dbReference type="Proteomes" id="UP000320300"/>
    </source>
</evidence>
<evidence type="ECO:0000259" key="12">
    <source>
        <dbReference type="PROSITE" id="PS50850"/>
    </source>
</evidence>
<gene>
    <name evidence="13" type="ORF">SAMN06265348_11822</name>
</gene>
<feature type="transmembrane region" description="Helical" evidence="11">
    <location>
        <begin position="203"/>
        <end position="225"/>
    </location>
</feature>
<reference evidence="13 14" key="1">
    <citation type="submission" date="2017-05" db="EMBL/GenBank/DDBJ databases">
        <authorList>
            <person name="Varghese N."/>
            <person name="Submissions S."/>
        </authorList>
    </citation>
    <scope>NUCLEOTIDE SEQUENCE [LARGE SCALE GENOMIC DNA]</scope>
    <source>
        <strain evidence="13 14">DSM 19036</strain>
    </source>
</reference>
<dbReference type="GO" id="GO:1904659">
    <property type="term" value="P:D-glucose transmembrane transport"/>
    <property type="evidence" value="ECO:0007669"/>
    <property type="project" value="InterPro"/>
</dbReference>
<comment type="subcellular location">
    <subcellularLocation>
        <location evidence="2">Cell inner membrane</location>
        <topology evidence="2">Multi-pass membrane protein</topology>
    </subcellularLocation>
</comment>
<name>A0A521FRX0_9SPHI</name>
<dbReference type="Proteomes" id="UP000320300">
    <property type="component" value="Unassembled WGS sequence"/>
</dbReference>
<feature type="transmembrane region" description="Helical" evidence="11">
    <location>
        <begin position="323"/>
        <end position="340"/>
    </location>
</feature>
<dbReference type="GO" id="GO:0015535">
    <property type="term" value="F:fucose:proton symporter activity"/>
    <property type="evidence" value="ECO:0007669"/>
    <property type="project" value="InterPro"/>
</dbReference>
<evidence type="ECO:0000256" key="5">
    <source>
        <dbReference type="ARBA" id="ARBA00022475"/>
    </source>
</evidence>
<evidence type="ECO:0000256" key="11">
    <source>
        <dbReference type="SAM" id="Phobius"/>
    </source>
</evidence>
<protein>
    <submittedName>
        <fullName evidence="13">MFS transporter, FHS family, L-fucose permease</fullName>
    </submittedName>
</protein>
<dbReference type="GO" id="GO:0005354">
    <property type="term" value="F:galactose transmembrane transporter activity"/>
    <property type="evidence" value="ECO:0007669"/>
    <property type="project" value="InterPro"/>
</dbReference>
<feature type="domain" description="Major facilitator superfamily (MFS) profile" evidence="12">
    <location>
        <begin position="9"/>
        <end position="429"/>
    </location>
</feature>
<dbReference type="PANTHER" id="PTHR43702:SF3">
    <property type="entry name" value="PROTEIN TSGA"/>
    <property type="match status" value="1"/>
</dbReference>
<keyword evidence="5" id="KW-1003">Cell membrane</keyword>
<keyword evidence="4" id="KW-0813">Transport</keyword>
<feature type="transmembrane region" description="Helical" evidence="11">
    <location>
        <begin position="87"/>
        <end position="105"/>
    </location>
</feature>
<dbReference type="PROSITE" id="PS50850">
    <property type="entry name" value="MFS"/>
    <property type="match status" value="1"/>
</dbReference>
<keyword evidence="7" id="KW-0762">Sugar transport</keyword>
<feature type="transmembrane region" description="Helical" evidence="11">
    <location>
        <begin position="21"/>
        <end position="43"/>
    </location>
</feature>
<feature type="transmembrane region" description="Helical" evidence="11">
    <location>
        <begin position="406"/>
        <end position="426"/>
    </location>
</feature>
<feature type="transmembrane region" description="Helical" evidence="11">
    <location>
        <begin position="257"/>
        <end position="281"/>
    </location>
</feature>
<feature type="transmembrane region" description="Helical" evidence="11">
    <location>
        <begin position="346"/>
        <end position="369"/>
    </location>
</feature>
<dbReference type="InterPro" id="IPR036259">
    <property type="entry name" value="MFS_trans_sf"/>
</dbReference>
<dbReference type="EMBL" id="FXTN01000018">
    <property type="protein sequence ID" value="SMO98892.1"/>
    <property type="molecule type" value="Genomic_DNA"/>
</dbReference>
<dbReference type="Gene3D" id="1.20.1250.20">
    <property type="entry name" value="MFS general substrate transporter like domains"/>
    <property type="match status" value="2"/>
</dbReference>
<keyword evidence="14" id="KW-1185">Reference proteome</keyword>
<evidence type="ECO:0000256" key="2">
    <source>
        <dbReference type="ARBA" id="ARBA00004429"/>
    </source>
</evidence>
<feature type="transmembrane region" description="Helical" evidence="11">
    <location>
        <begin position="149"/>
        <end position="172"/>
    </location>
</feature>
<sequence>MEKVSSGQISPPATTSAFLSGTSLVISLFFLWSITANLLPILIPHLKKACHLSVFQSSLIDSAYWIAYFVIAIPAGIFMKRFGYKRAIITGLLLAATGAFLFYPAAESRSFAFFLFALFIIAAGMTFLETSANPFMTILGDPASAAQRLNFAQAFNGLGAFISSMFISKLIIGKNMKSQSDLDLLSPVAIDNYYTMLFHKVKLPYLLIGLVLVIVAVLFLLTRFVQDDTGVQKNAQNPEAPVEIIDEKIRISLHPRLISGIITQFFYVGAQVCVSSFFILYATSVAGLNEYEATNYLGLLLLGFMLGRYFGSFIMRYIKPAKLLLMYGSVNILLMLYIVSVGGKDALFAFIGVEFFMSIMYPTIFSLSIRNLGRNTPMGSSYMVMAIIGGAVFPPLLGYLSDATGSIQTAYLVPLLCFIPVIFFGWKQT</sequence>
<comment type="similarity">
    <text evidence="3">Belongs to the major facilitator superfamily. FHS transporter (TC 2.A.1.7) family.</text>
</comment>
<dbReference type="CDD" id="cd17394">
    <property type="entry name" value="MFS_FucP_like"/>
    <property type="match status" value="1"/>
</dbReference>
<feature type="transmembrane region" description="Helical" evidence="11">
    <location>
        <begin position="293"/>
        <end position="311"/>
    </location>
</feature>
<evidence type="ECO:0000256" key="9">
    <source>
        <dbReference type="ARBA" id="ARBA00022989"/>
    </source>
</evidence>
<dbReference type="InterPro" id="IPR020846">
    <property type="entry name" value="MFS_dom"/>
</dbReference>
<dbReference type="InterPro" id="IPR050375">
    <property type="entry name" value="MFS_TsgA-like"/>
</dbReference>
<dbReference type="PANTHER" id="PTHR43702">
    <property type="entry name" value="L-FUCOSE-PROTON SYMPORTER"/>
    <property type="match status" value="1"/>
</dbReference>
<keyword evidence="9 11" id="KW-1133">Transmembrane helix</keyword>
<keyword evidence="8 11" id="KW-0812">Transmembrane</keyword>
<feature type="transmembrane region" description="Helical" evidence="11">
    <location>
        <begin position="111"/>
        <end position="128"/>
    </location>
</feature>
<feature type="transmembrane region" description="Helical" evidence="11">
    <location>
        <begin position="381"/>
        <end position="400"/>
    </location>
</feature>
<dbReference type="InterPro" id="IPR011701">
    <property type="entry name" value="MFS"/>
</dbReference>